<evidence type="ECO:0000313" key="3">
    <source>
        <dbReference type="Proteomes" id="UP000812966"/>
    </source>
</evidence>
<feature type="region of interest" description="Disordered" evidence="1">
    <location>
        <begin position="462"/>
        <end position="538"/>
    </location>
</feature>
<proteinExistence type="predicted"/>
<dbReference type="EMBL" id="JABELV010000085">
    <property type="protein sequence ID" value="KAG7531667.1"/>
    <property type="molecule type" value="Genomic_DNA"/>
</dbReference>
<reference evidence="2" key="1">
    <citation type="submission" date="2020-04" db="EMBL/GenBank/DDBJ databases">
        <title>Analysis of mating type loci in Filobasidium floriforme.</title>
        <authorList>
            <person name="Nowrousian M."/>
        </authorList>
    </citation>
    <scope>NUCLEOTIDE SEQUENCE</scope>
    <source>
        <strain evidence="2">CBS 6242</strain>
    </source>
</reference>
<keyword evidence="3" id="KW-1185">Reference proteome</keyword>
<dbReference type="AlphaFoldDB" id="A0A8K0JLD4"/>
<gene>
    <name evidence="2" type="ORF">FFLO_04177</name>
</gene>
<evidence type="ECO:0000256" key="1">
    <source>
        <dbReference type="SAM" id="MobiDB-lite"/>
    </source>
</evidence>
<comment type="caution">
    <text evidence="2">The sequence shown here is derived from an EMBL/GenBank/DDBJ whole genome shotgun (WGS) entry which is preliminary data.</text>
</comment>
<name>A0A8K0JLD4_9TREE</name>
<dbReference type="Proteomes" id="UP000812966">
    <property type="component" value="Unassembled WGS sequence"/>
</dbReference>
<protein>
    <submittedName>
        <fullName evidence="2">Uncharacterized protein</fullName>
    </submittedName>
</protein>
<accession>A0A8K0JLD4</accession>
<feature type="compositionally biased region" description="Polar residues" evidence="1">
    <location>
        <begin position="596"/>
        <end position="607"/>
    </location>
</feature>
<feature type="compositionally biased region" description="Basic and acidic residues" evidence="1">
    <location>
        <begin position="621"/>
        <end position="632"/>
    </location>
</feature>
<feature type="compositionally biased region" description="Polar residues" evidence="1">
    <location>
        <begin position="520"/>
        <end position="531"/>
    </location>
</feature>
<feature type="region of interest" description="Disordered" evidence="1">
    <location>
        <begin position="816"/>
        <end position="855"/>
    </location>
</feature>
<sequence>MDGSGRTNMIETNQIHHLPIKIIYRHPSHTQPLLATSTSDVPVFVHDQEKRPTSLRHDSYDTFRGSVSLKDVLKVVCRASPEIIPSTQISDGSVYIPSRQPENVRNTPEPRPILSKRLARLSRPSFTSSSDGMTPALTSSSSSYRDQDRTGFSIPSTPVFYPDALDSSPGFPPTSELDPFQSSPAVSRYPSRRLGGARHGSSSSSKPAVVPTPWTGKGTLFDVLTEPGQGKTLVTCSVVRTADFAPRRKSVMKESSSHNITQPEEPLDENDGLAALLMKEADEAEGSGDEENHAGSRDTSTGWGLLVEIKLRNLGRPVSLEQTSRLRNAVFGEKSRPGSYRRVETAAARKFHEVAGDSRQGRNATDMRKPRIKADRIDVKASLARKTPSQMVEVEPASSLAPGTSLGFSSLGLDSSDPDRMSTIDEIRRGSDSDALLPVASSIPQRYPAALSASSSLKRKSLAIPHDQIPRNRRGPNLVGDWKRRKTEQDERSKHRAPSPSIKLEPSSSLVNDTDKSLPSDVSSRRISPSKTAKAGDKRSLLEAIVSSSSGRICKVEPPSPEANALATLPKSSSHPSRRESGNTGRKSAVPMSDPAISQNGSNSNRPVGSLFRPRPNMKRTLSEIAERESQRRATQTDAADDSDDLTESVSQSLANVEPIHTLLQARSRAPPATLNNLFAQAEDRSIWTRDGIAWGQPLGISSLASTSNPATLPFSDDSNSSKTLQFSPREPPAAFAEQWLQAPDLDHLFGLDVHAPNNDLALNHPSGSWEIGSSAVTLGSSNNAGFPFADEAFAFFDSTYTSDFDLPSLYSPVDFSQLPPSSPPQSESELPHSVLLMSSPPEGSGLANTPIETI</sequence>
<feature type="compositionally biased region" description="Low complexity" evidence="1">
    <location>
        <begin position="817"/>
        <end position="829"/>
    </location>
</feature>
<evidence type="ECO:0000313" key="2">
    <source>
        <dbReference type="EMBL" id="KAG7531667.1"/>
    </source>
</evidence>
<organism evidence="2 3">
    <name type="scientific">Filobasidium floriforme</name>
    <dbReference type="NCBI Taxonomy" id="5210"/>
    <lineage>
        <taxon>Eukaryota</taxon>
        <taxon>Fungi</taxon>
        <taxon>Dikarya</taxon>
        <taxon>Basidiomycota</taxon>
        <taxon>Agaricomycotina</taxon>
        <taxon>Tremellomycetes</taxon>
        <taxon>Filobasidiales</taxon>
        <taxon>Filobasidiaceae</taxon>
        <taxon>Filobasidium</taxon>
    </lineage>
</organism>
<feature type="compositionally biased region" description="Polar residues" evidence="1">
    <location>
        <begin position="124"/>
        <end position="144"/>
    </location>
</feature>
<feature type="region of interest" description="Disordered" evidence="1">
    <location>
        <begin position="92"/>
        <end position="212"/>
    </location>
</feature>
<feature type="region of interest" description="Disordered" evidence="1">
    <location>
        <begin position="551"/>
        <end position="651"/>
    </location>
</feature>